<dbReference type="Pfam" id="PF13262">
    <property type="entry name" value="DUF4054"/>
    <property type="match status" value="1"/>
</dbReference>
<gene>
    <name evidence="1" type="ORF">UCCLBBS449_1634</name>
</gene>
<dbReference type="RefSeq" id="WP_139592679.1">
    <property type="nucleotide sequence ID" value="NZ_CP031198.1"/>
</dbReference>
<proteinExistence type="predicted"/>
<organism evidence="1 2">
    <name type="scientific">Levilactobacillus brevis</name>
    <name type="common">Lactobacillus brevis</name>
    <dbReference type="NCBI Taxonomy" id="1580"/>
    <lineage>
        <taxon>Bacteria</taxon>
        <taxon>Bacillati</taxon>
        <taxon>Bacillota</taxon>
        <taxon>Bacilli</taxon>
        <taxon>Lactobacillales</taxon>
        <taxon>Lactobacillaceae</taxon>
        <taxon>Levilactobacillus</taxon>
    </lineage>
</organism>
<dbReference type="AlphaFoldDB" id="A0A5B7Y371"/>
<dbReference type="InterPro" id="IPR025127">
    <property type="entry name" value="DUF4054"/>
</dbReference>
<name>A0A5B7Y371_LEVBR</name>
<dbReference type="Proteomes" id="UP000307074">
    <property type="component" value="Chromosome"/>
</dbReference>
<evidence type="ECO:0000313" key="1">
    <source>
        <dbReference type="EMBL" id="QCZ53569.1"/>
    </source>
</evidence>
<accession>A0A5B7Y371</accession>
<evidence type="ECO:0000313" key="2">
    <source>
        <dbReference type="Proteomes" id="UP000307074"/>
    </source>
</evidence>
<sequence>MDEADKSTIQNVRLIRSDLTKVSDDTIQLAIDDAWTEVQSHGFPAQYQEQACRYLAASLINREDDRVSLKQVGDLKKQYFKGVNAWADRYKYLLSQFGDGGPLRIVVI</sequence>
<dbReference type="EMBL" id="CP031198">
    <property type="protein sequence ID" value="QCZ53569.1"/>
    <property type="molecule type" value="Genomic_DNA"/>
</dbReference>
<reference evidence="1 2" key="1">
    <citation type="submission" date="2018-07" db="EMBL/GenBank/DDBJ databases">
        <authorList>
            <person name="Feyereisen M."/>
        </authorList>
    </citation>
    <scope>NUCLEOTIDE SEQUENCE [LARGE SCALE GENOMIC DNA]</scope>
    <source>
        <strain evidence="1 2">UCCLBBS449</strain>
    </source>
</reference>
<protein>
    <submittedName>
        <fullName evidence="1">Uncharacterized protein</fullName>
    </submittedName>
</protein>